<dbReference type="PANTHER" id="PTHR43339:SF1">
    <property type="entry name" value="RUBRERYTHRIN"/>
    <property type="match status" value="1"/>
</dbReference>
<dbReference type="InterPro" id="IPR009040">
    <property type="entry name" value="Ferritin-like_diiron"/>
</dbReference>
<dbReference type="CDD" id="cd01046">
    <property type="entry name" value="Rubrerythrin_like"/>
    <property type="match status" value="1"/>
</dbReference>
<evidence type="ECO:0000259" key="5">
    <source>
        <dbReference type="PROSITE" id="PS50905"/>
    </source>
</evidence>
<sequence>MKKFVCSVCGYVYEGEAAPAECPICHAPAEKFKEQAGEKTWAAEHVVGVAQGAPEDIMADLRANFEGECSEVGMYLAMARVAHREGYPEIGLYWEKAAFEEAEHAAKFAELLGEVVTDSTEKNLQMRVDAENGATAGKFDLAKRAKALNLDAIHDTVHEMARDEARHGKAFEGLLKRYFNK</sequence>
<dbReference type="InterPro" id="IPR052773">
    <property type="entry name" value="Anaerobic_Peroxidase-Rel"/>
</dbReference>
<keyword evidence="6" id="KW-0560">Oxidoreductase</keyword>
<dbReference type="Gene3D" id="1.20.1260.10">
    <property type="match status" value="1"/>
</dbReference>
<dbReference type="EMBL" id="JAJEPX010000027">
    <property type="protein sequence ID" value="MCC2177286.1"/>
    <property type="molecule type" value="Genomic_DNA"/>
</dbReference>
<comment type="cofactor">
    <cofactor evidence="1">
        <name>Fe(3+)</name>
        <dbReference type="ChEBI" id="CHEBI:29034"/>
    </cofactor>
</comment>
<dbReference type="InterPro" id="IPR024934">
    <property type="entry name" value="Rubredoxin-like_dom"/>
</dbReference>
<dbReference type="GeneID" id="98660015"/>
<evidence type="ECO:0000313" key="6">
    <source>
        <dbReference type="EMBL" id="MCC2177286.1"/>
    </source>
</evidence>
<dbReference type="AlphaFoldDB" id="A0AAW4W201"/>
<dbReference type="Pfam" id="PF21349">
    <property type="entry name" value="RUBY_RBDX"/>
    <property type="match status" value="1"/>
</dbReference>
<reference evidence="6 7" key="1">
    <citation type="submission" date="2021-10" db="EMBL/GenBank/DDBJ databases">
        <title>Anaerobic single-cell dispensing facilitates the cultivation of human gut bacteria.</title>
        <authorList>
            <person name="Afrizal A."/>
        </authorList>
    </citation>
    <scope>NUCLEOTIDE SEQUENCE [LARGE SCALE GENOMIC DNA]</scope>
    <source>
        <strain evidence="6 7">CLA-AA-H270</strain>
    </source>
</reference>
<dbReference type="InterPro" id="IPR009078">
    <property type="entry name" value="Ferritin-like_SF"/>
</dbReference>
<dbReference type="InterPro" id="IPR048574">
    <property type="entry name" value="RUBY_RBDX"/>
</dbReference>
<feature type="domain" description="Rubredoxin-like" evidence="4">
    <location>
        <begin position="1"/>
        <end position="35"/>
    </location>
</feature>
<dbReference type="SUPFAM" id="SSF57802">
    <property type="entry name" value="Rubredoxin-like"/>
    <property type="match status" value="1"/>
</dbReference>
<dbReference type="InterPro" id="IPR003251">
    <property type="entry name" value="Rr_diiron-bd_dom"/>
</dbReference>
<gene>
    <name evidence="6" type="ORF">LKD22_09150</name>
</gene>
<keyword evidence="7" id="KW-1185">Reference proteome</keyword>
<name>A0AAW4W201_9FIRM</name>
<dbReference type="CDD" id="cd00729">
    <property type="entry name" value="rubredoxin_SM"/>
    <property type="match status" value="1"/>
</dbReference>
<organism evidence="6 7">
    <name type="scientific">Agathobaculum butyriciproducens</name>
    <dbReference type="NCBI Taxonomy" id="1628085"/>
    <lineage>
        <taxon>Bacteria</taxon>
        <taxon>Bacillati</taxon>
        <taxon>Bacillota</taxon>
        <taxon>Clostridia</taxon>
        <taxon>Eubacteriales</taxon>
        <taxon>Butyricicoccaceae</taxon>
        <taxon>Agathobaculum</taxon>
    </lineage>
</organism>
<dbReference type="GO" id="GO:0005506">
    <property type="term" value="F:iron ion binding"/>
    <property type="evidence" value="ECO:0007669"/>
    <property type="project" value="InterPro"/>
</dbReference>
<dbReference type="Proteomes" id="UP001298753">
    <property type="component" value="Unassembled WGS sequence"/>
</dbReference>
<evidence type="ECO:0000256" key="1">
    <source>
        <dbReference type="ARBA" id="ARBA00001965"/>
    </source>
</evidence>
<keyword evidence="6" id="KW-0575">Peroxidase</keyword>
<proteinExistence type="predicted"/>
<evidence type="ECO:0000259" key="4">
    <source>
        <dbReference type="PROSITE" id="PS50903"/>
    </source>
</evidence>
<dbReference type="PROSITE" id="PS50903">
    <property type="entry name" value="RUBREDOXIN_LIKE"/>
    <property type="match status" value="1"/>
</dbReference>
<keyword evidence="2" id="KW-0813">Transport</keyword>
<comment type="caution">
    <text evidence="6">The sequence shown here is derived from an EMBL/GenBank/DDBJ whole genome shotgun (WGS) entry which is preliminary data.</text>
</comment>
<accession>A0AAW4W201</accession>
<evidence type="ECO:0000313" key="7">
    <source>
        <dbReference type="Proteomes" id="UP001298753"/>
    </source>
</evidence>
<dbReference type="PANTHER" id="PTHR43339">
    <property type="entry name" value="RUBRERYTHRIN-RELATED"/>
    <property type="match status" value="1"/>
</dbReference>
<dbReference type="PROSITE" id="PS50905">
    <property type="entry name" value="FERRITIN_LIKE"/>
    <property type="match status" value="1"/>
</dbReference>
<protein>
    <submittedName>
        <fullName evidence="6">NADH peroxidase</fullName>
    </submittedName>
</protein>
<dbReference type="RefSeq" id="WP_110435265.1">
    <property type="nucleotide sequence ID" value="NZ_DBEZDI010000065.1"/>
</dbReference>
<keyword evidence="3" id="KW-0249">Electron transport</keyword>
<dbReference type="GO" id="GO:0004601">
    <property type="term" value="F:peroxidase activity"/>
    <property type="evidence" value="ECO:0007669"/>
    <property type="project" value="UniProtKB-KW"/>
</dbReference>
<evidence type="ECO:0000256" key="2">
    <source>
        <dbReference type="ARBA" id="ARBA00022448"/>
    </source>
</evidence>
<dbReference type="InterPro" id="IPR045236">
    <property type="entry name" value="RevRr_diiron-bd_dom"/>
</dbReference>
<dbReference type="InterPro" id="IPR012347">
    <property type="entry name" value="Ferritin-like"/>
</dbReference>
<dbReference type="SUPFAM" id="SSF47240">
    <property type="entry name" value="Ferritin-like"/>
    <property type="match status" value="1"/>
</dbReference>
<dbReference type="Pfam" id="PF02915">
    <property type="entry name" value="Rubrerythrin"/>
    <property type="match status" value="1"/>
</dbReference>
<dbReference type="Gene3D" id="2.20.28.10">
    <property type="match status" value="1"/>
</dbReference>
<feature type="domain" description="Ferritin-like diiron" evidence="5">
    <location>
        <begin position="51"/>
        <end position="181"/>
    </location>
</feature>
<evidence type="ECO:0000256" key="3">
    <source>
        <dbReference type="ARBA" id="ARBA00022982"/>
    </source>
</evidence>